<comment type="caution">
    <text evidence="3">The sequence shown here is derived from an EMBL/GenBank/DDBJ whole genome shotgun (WGS) entry which is preliminary data.</text>
</comment>
<keyword evidence="1" id="KW-0378">Hydrolase</keyword>
<dbReference type="InterPro" id="IPR041796">
    <property type="entry name" value="Mre11_N"/>
</dbReference>
<evidence type="ECO:0000313" key="4">
    <source>
        <dbReference type="Proteomes" id="UP001597267"/>
    </source>
</evidence>
<gene>
    <name evidence="3" type="ORF">ACFQ5M_11455</name>
</gene>
<evidence type="ECO:0000313" key="3">
    <source>
        <dbReference type="EMBL" id="MFD1672717.1"/>
    </source>
</evidence>
<dbReference type="InterPro" id="IPR004843">
    <property type="entry name" value="Calcineurin-like_PHP"/>
</dbReference>
<dbReference type="InterPro" id="IPR029052">
    <property type="entry name" value="Metallo-depent_PP-like"/>
</dbReference>
<protein>
    <submittedName>
        <fullName evidence="3">Exonuclease SbcCD subunit D</fullName>
    </submittedName>
</protein>
<sequence>MKFIHCADAHLDSPFFGLKQIDQTVGDKLYQAPFTAFERMIDRAIADEVAFILIAGDTFDSQNQNLKVQWFLKNQFQRLQAVGIQVYLIFGNHDYLNETTTQLTYPENVHIFGAQPEVMRYISAEGFKIDITGFSYDQRHITENVAADYPERRLDADLAIGLLHGGLKGAGDANYAPFELNDLLQKGYDYWALGHIHHRRALNRRPDIIYAGNLQGRNIDESGVKGFYEINYQYNDLATAFVPVAPFQWQQMTIEDQQRLTVPEVVQHLKSMLISLPEKTNFLLRIILKADSIDANTQQAAANGQLLDILRTELKALNSDQIIYPISVQVAADADLDLPEIDTKYWQVSVDEIFSATNLQEVLGNLNKERFVTDKFVQTEALQELRQAAELKILNNTKDEAAD</sequence>
<organism evidence="3 4">
    <name type="scientific">Agrilactobacillus yilanensis</name>
    <dbReference type="NCBI Taxonomy" id="2485997"/>
    <lineage>
        <taxon>Bacteria</taxon>
        <taxon>Bacillati</taxon>
        <taxon>Bacillota</taxon>
        <taxon>Bacilli</taxon>
        <taxon>Lactobacillales</taxon>
        <taxon>Lactobacillaceae</taxon>
        <taxon>Agrilactobacillus</taxon>
    </lineage>
</organism>
<accession>A0ABW4J8M3</accession>
<dbReference type="InterPro" id="IPR050535">
    <property type="entry name" value="DNA_Repair-Maintenance_Comp"/>
</dbReference>
<dbReference type="Gene3D" id="3.60.21.10">
    <property type="match status" value="1"/>
</dbReference>
<name>A0ABW4J8M3_9LACO</name>
<dbReference type="GO" id="GO:0004527">
    <property type="term" value="F:exonuclease activity"/>
    <property type="evidence" value="ECO:0007669"/>
    <property type="project" value="UniProtKB-KW"/>
</dbReference>
<dbReference type="Proteomes" id="UP001597267">
    <property type="component" value="Unassembled WGS sequence"/>
</dbReference>
<dbReference type="CDD" id="cd00840">
    <property type="entry name" value="MPP_Mre11_N"/>
    <property type="match status" value="1"/>
</dbReference>
<evidence type="ECO:0000256" key="1">
    <source>
        <dbReference type="ARBA" id="ARBA00022801"/>
    </source>
</evidence>
<dbReference type="EMBL" id="JBHTOP010000026">
    <property type="protein sequence ID" value="MFD1672717.1"/>
    <property type="molecule type" value="Genomic_DNA"/>
</dbReference>
<dbReference type="PIRSF" id="PIRSF033091">
    <property type="entry name" value="Pesterase_YhaO"/>
    <property type="match status" value="1"/>
</dbReference>
<keyword evidence="3" id="KW-0269">Exonuclease</keyword>
<evidence type="ECO:0000259" key="2">
    <source>
        <dbReference type="Pfam" id="PF00149"/>
    </source>
</evidence>
<dbReference type="InterPro" id="IPR014576">
    <property type="entry name" value="Pesterase_YhaO"/>
</dbReference>
<dbReference type="PANTHER" id="PTHR30337:SF7">
    <property type="entry name" value="PHOSPHOESTERASE"/>
    <property type="match status" value="1"/>
</dbReference>
<keyword evidence="3" id="KW-0540">Nuclease</keyword>
<proteinExistence type="predicted"/>
<dbReference type="RefSeq" id="WP_125713247.1">
    <property type="nucleotide sequence ID" value="NZ_JBHTOP010000026.1"/>
</dbReference>
<feature type="domain" description="Calcineurin-like phosphoesterase" evidence="2">
    <location>
        <begin position="1"/>
        <end position="198"/>
    </location>
</feature>
<dbReference type="PANTHER" id="PTHR30337">
    <property type="entry name" value="COMPONENT OF ATP-DEPENDENT DSDNA EXONUCLEASE"/>
    <property type="match status" value="1"/>
</dbReference>
<dbReference type="SUPFAM" id="SSF56300">
    <property type="entry name" value="Metallo-dependent phosphatases"/>
    <property type="match status" value="1"/>
</dbReference>
<keyword evidence="4" id="KW-1185">Reference proteome</keyword>
<reference evidence="4" key="1">
    <citation type="journal article" date="2019" name="Int. J. Syst. Evol. Microbiol.">
        <title>The Global Catalogue of Microorganisms (GCM) 10K type strain sequencing project: providing services to taxonomists for standard genome sequencing and annotation.</title>
        <authorList>
            <consortium name="The Broad Institute Genomics Platform"/>
            <consortium name="The Broad Institute Genome Sequencing Center for Infectious Disease"/>
            <person name="Wu L."/>
            <person name="Ma J."/>
        </authorList>
    </citation>
    <scope>NUCLEOTIDE SEQUENCE [LARGE SCALE GENOMIC DNA]</scope>
    <source>
        <strain evidence="4">CCM 8896</strain>
    </source>
</reference>
<dbReference type="Pfam" id="PF00149">
    <property type="entry name" value="Metallophos"/>
    <property type="match status" value="1"/>
</dbReference>